<gene>
    <name evidence="1" type="ORF">METZ01_LOCUS426618</name>
</gene>
<protein>
    <submittedName>
        <fullName evidence="1">Uncharacterized protein</fullName>
    </submittedName>
</protein>
<dbReference type="AlphaFoldDB" id="A0A382XSC2"/>
<evidence type="ECO:0000313" key="1">
    <source>
        <dbReference type="EMBL" id="SVD73764.1"/>
    </source>
</evidence>
<name>A0A382XSC2_9ZZZZ</name>
<organism evidence="1">
    <name type="scientific">marine metagenome</name>
    <dbReference type="NCBI Taxonomy" id="408172"/>
    <lineage>
        <taxon>unclassified sequences</taxon>
        <taxon>metagenomes</taxon>
        <taxon>ecological metagenomes</taxon>
    </lineage>
</organism>
<proteinExistence type="predicted"/>
<dbReference type="EMBL" id="UINC01169959">
    <property type="protein sequence ID" value="SVD73764.1"/>
    <property type="molecule type" value="Genomic_DNA"/>
</dbReference>
<sequence>MTLRWPFLHLSKKPSSAACLMVDTAFLTRVLLLLTLAELNAGSIFADQSTGVHQLNIANEVEQKI</sequence>
<accession>A0A382XSC2</accession>
<reference evidence="1" key="1">
    <citation type="submission" date="2018-05" db="EMBL/GenBank/DDBJ databases">
        <authorList>
            <person name="Lanie J.A."/>
            <person name="Ng W.-L."/>
            <person name="Kazmierczak K.M."/>
            <person name="Andrzejewski T.M."/>
            <person name="Davidsen T.M."/>
            <person name="Wayne K.J."/>
            <person name="Tettelin H."/>
            <person name="Glass J.I."/>
            <person name="Rusch D."/>
            <person name="Podicherti R."/>
            <person name="Tsui H.-C.T."/>
            <person name="Winkler M.E."/>
        </authorList>
    </citation>
    <scope>NUCLEOTIDE SEQUENCE</scope>
</reference>